<dbReference type="InterPro" id="IPR001245">
    <property type="entry name" value="Ser-Thr/Tyr_kinase_cat_dom"/>
</dbReference>
<feature type="coiled-coil region" evidence="5">
    <location>
        <begin position="20"/>
        <end position="47"/>
    </location>
</feature>
<dbReference type="PANTHER" id="PTHR44329:SF288">
    <property type="entry name" value="MITOGEN-ACTIVATED PROTEIN KINASE KINASE KINASE 20"/>
    <property type="match status" value="1"/>
</dbReference>
<feature type="region of interest" description="Disordered" evidence="6">
    <location>
        <begin position="602"/>
        <end position="651"/>
    </location>
</feature>
<reference evidence="8" key="1">
    <citation type="submission" date="2014-05" db="EMBL/GenBank/DDBJ databases">
        <title>The transcriptome of the halophilic microalga Tetraselmis sp. GSL018 isolated from the Great Salt Lake, Utah.</title>
        <authorList>
            <person name="Jinkerson R.E."/>
            <person name="D'Adamo S."/>
            <person name="Posewitz M.C."/>
        </authorList>
    </citation>
    <scope>NUCLEOTIDE SEQUENCE</scope>
    <source>
        <strain evidence="8">GSL018</strain>
    </source>
</reference>
<feature type="compositionally biased region" description="Low complexity" evidence="6">
    <location>
        <begin position="633"/>
        <end position="651"/>
    </location>
</feature>
<keyword evidence="4" id="KW-0067">ATP-binding</keyword>
<dbReference type="InterPro" id="IPR011009">
    <property type="entry name" value="Kinase-like_dom_sf"/>
</dbReference>
<dbReference type="AlphaFoldDB" id="A0A061RRE4"/>
<name>A0A061RRE4_9CHLO</name>
<feature type="compositionally biased region" description="Low complexity" evidence="6">
    <location>
        <begin position="216"/>
        <end position="241"/>
    </location>
</feature>
<dbReference type="PANTHER" id="PTHR44329">
    <property type="entry name" value="SERINE/THREONINE-PROTEIN KINASE TNNI3K-RELATED"/>
    <property type="match status" value="1"/>
</dbReference>
<dbReference type="PROSITE" id="PS00108">
    <property type="entry name" value="PROTEIN_KINASE_ST"/>
    <property type="match status" value="1"/>
</dbReference>
<accession>A0A061RRE4</accession>
<evidence type="ECO:0000313" key="8">
    <source>
        <dbReference type="EMBL" id="JAC73260.1"/>
    </source>
</evidence>
<evidence type="ECO:0000256" key="6">
    <source>
        <dbReference type="SAM" id="MobiDB-lite"/>
    </source>
</evidence>
<keyword evidence="5" id="KW-0175">Coiled coil</keyword>
<evidence type="ECO:0000256" key="5">
    <source>
        <dbReference type="SAM" id="Coils"/>
    </source>
</evidence>
<dbReference type="PROSITE" id="PS50011">
    <property type="entry name" value="PROTEIN_KINASE_DOM"/>
    <property type="match status" value="1"/>
</dbReference>
<gene>
    <name evidence="8" type="ORF">TSPGSL018_29319</name>
</gene>
<sequence length="651" mass="72968">MGMVVVEDDLLMQYWMPEALVGLQRLVEEAELRVRQMEAQYQQTAVAIRELSKHSRQLQEKLYQLVLEAITYVCKIGCEDSLWFQNILMTRPQLWCDEDVCALQSLEQFATKVLAFVKRLFYGSDSPDHNHLELCRSMDEKLLARVVSATSSCCKLVAEVREHLTRYENASPGLQGKDGTAASSARSFSSVAGSSDVSELLTSPEARRRRSRDAPESPSSSVDVPEPAAASGAEAASLGTAGRPMGLQGPQASIATVTARELKIDKTQMAGEGSFGKVYPGSWYRAKVAVKVLNGSRGLFQSDRFWDNFHNEWSACQLAHPNIVRFISVVWLYDVMGSRVSERDSRDLCIVMEWCGYGDLHGLIRTARSIRNSKHERVPEPSPTRGDESRFRWAAKFLQVWDVRLELACQIAAGMAFMHSCNFLHRDLKTSNVLLALGWTRGATGTDVEHLQAKIGDFDGARRLKEGCSKLHSETYLSILYQAPETLRCEDIGKPADVFSFGVVLWEMITLSEPWEDVRDEHGNFVFNYVLHNVPNGERLSWPQPLACEPRLHTRKKLQRLVESCWHPEPSGRPTMEDLLTQLTDLRDEEKQRARDAYRRQLTHMHQQHQQGGAPGRSAAADARHPPGKPPRGDAAAQRGDGALGLRPGGR</sequence>
<dbReference type="InterPro" id="IPR051681">
    <property type="entry name" value="Ser/Thr_Kinases-Pseudokinases"/>
</dbReference>
<protein>
    <submittedName>
        <fullName evidence="8">Map3k delta-1 protein</fullName>
    </submittedName>
</protein>
<dbReference type="InterPro" id="IPR000719">
    <property type="entry name" value="Prot_kinase_dom"/>
</dbReference>
<keyword evidence="3" id="KW-0418">Kinase</keyword>
<dbReference type="InterPro" id="IPR008271">
    <property type="entry name" value="Ser/Thr_kinase_AS"/>
</dbReference>
<feature type="region of interest" description="Disordered" evidence="6">
    <location>
        <begin position="195"/>
        <end position="249"/>
    </location>
</feature>
<evidence type="ECO:0000256" key="4">
    <source>
        <dbReference type="ARBA" id="ARBA00022840"/>
    </source>
</evidence>
<dbReference type="SMART" id="SM00220">
    <property type="entry name" value="S_TKc"/>
    <property type="match status" value="1"/>
</dbReference>
<keyword evidence="2" id="KW-0547">Nucleotide-binding</keyword>
<dbReference type="Gene3D" id="1.10.510.10">
    <property type="entry name" value="Transferase(Phosphotransferase) domain 1"/>
    <property type="match status" value="1"/>
</dbReference>
<dbReference type="EMBL" id="GBEZ01012647">
    <property type="protein sequence ID" value="JAC73260.1"/>
    <property type="molecule type" value="Transcribed_RNA"/>
</dbReference>
<evidence type="ECO:0000256" key="3">
    <source>
        <dbReference type="ARBA" id="ARBA00022777"/>
    </source>
</evidence>
<evidence type="ECO:0000256" key="2">
    <source>
        <dbReference type="ARBA" id="ARBA00022741"/>
    </source>
</evidence>
<evidence type="ECO:0000259" key="7">
    <source>
        <dbReference type="PROSITE" id="PS50011"/>
    </source>
</evidence>
<dbReference type="SUPFAM" id="SSF56112">
    <property type="entry name" value="Protein kinase-like (PK-like)"/>
    <property type="match status" value="1"/>
</dbReference>
<evidence type="ECO:0000256" key="1">
    <source>
        <dbReference type="ARBA" id="ARBA00022679"/>
    </source>
</evidence>
<organism evidence="8">
    <name type="scientific">Tetraselmis sp. GSL018</name>
    <dbReference type="NCBI Taxonomy" id="582737"/>
    <lineage>
        <taxon>Eukaryota</taxon>
        <taxon>Viridiplantae</taxon>
        <taxon>Chlorophyta</taxon>
        <taxon>core chlorophytes</taxon>
        <taxon>Chlorodendrophyceae</taxon>
        <taxon>Chlorodendrales</taxon>
        <taxon>Chlorodendraceae</taxon>
        <taxon>Tetraselmis</taxon>
    </lineage>
</organism>
<dbReference type="Pfam" id="PF07714">
    <property type="entry name" value="PK_Tyr_Ser-Thr"/>
    <property type="match status" value="1"/>
</dbReference>
<proteinExistence type="predicted"/>
<dbReference type="GO" id="GO:0005524">
    <property type="term" value="F:ATP binding"/>
    <property type="evidence" value="ECO:0007669"/>
    <property type="project" value="UniProtKB-KW"/>
</dbReference>
<keyword evidence="1" id="KW-0808">Transferase</keyword>
<feature type="domain" description="Protein kinase" evidence="7">
    <location>
        <begin position="264"/>
        <end position="586"/>
    </location>
</feature>
<dbReference type="Gene3D" id="3.30.200.20">
    <property type="entry name" value="Phosphorylase Kinase, domain 1"/>
    <property type="match status" value="1"/>
</dbReference>
<dbReference type="GO" id="GO:0004674">
    <property type="term" value="F:protein serine/threonine kinase activity"/>
    <property type="evidence" value="ECO:0007669"/>
    <property type="project" value="TreeGrafter"/>
</dbReference>